<accession>A0A0K1JR77</accession>
<evidence type="ECO:0000313" key="2">
    <source>
        <dbReference type="Proteomes" id="UP000066480"/>
    </source>
</evidence>
<proteinExistence type="predicted"/>
<dbReference type="EMBL" id="CP011112">
    <property type="protein sequence ID" value="AKU19219.1"/>
    <property type="molecule type" value="Genomic_DNA"/>
</dbReference>
<dbReference type="AlphaFoldDB" id="A0A0K1JR77"/>
<protein>
    <submittedName>
        <fullName evidence="1">Uncharacterized protein</fullName>
    </submittedName>
</protein>
<evidence type="ECO:0000313" key="1">
    <source>
        <dbReference type="EMBL" id="AKU19219.1"/>
    </source>
</evidence>
<dbReference type="KEGG" id="lmoi:VV02_22850"/>
<name>A0A0K1JR77_9MICO</name>
<dbReference type="Proteomes" id="UP000066480">
    <property type="component" value="Chromosome"/>
</dbReference>
<reference evidence="1 2" key="1">
    <citation type="submission" date="2015-03" db="EMBL/GenBank/DDBJ databases">
        <title>Luteipulveratus halotolerans sp. nov., a novel actinobacterium (Dermacoccaceae) from Sarawak, Malaysia.</title>
        <authorList>
            <person name="Juboi H."/>
            <person name="Basik A."/>
            <person name="Shamsul S.S."/>
            <person name="Arnold P."/>
            <person name="Schmitt E.K."/>
            <person name="Sanglier J.-J."/>
            <person name="Yeo T."/>
        </authorList>
    </citation>
    <scope>NUCLEOTIDE SEQUENCE [LARGE SCALE GENOMIC DNA]</scope>
    <source>
        <strain evidence="1 2">MN07-A0370</strain>
    </source>
</reference>
<organism evidence="1 2">
    <name type="scientific">Luteipulveratus mongoliensis</name>
    <dbReference type="NCBI Taxonomy" id="571913"/>
    <lineage>
        <taxon>Bacteria</taxon>
        <taxon>Bacillati</taxon>
        <taxon>Actinomycetota</taxon>
        <taxon>Actinomycetes</taxon>
        <taxon>Micrococcales</taxon>
        <taxon>Dermacoccaceae</taxon>
        <taxon>Luteipulveratus</taxon>
    </lineage>
</organism>
<dbReference type="STRING" id="571913.VV02_22850"/>
<gene>
    <name evidence="1" type="ORF">VV02_22850</name>
</gene>
<keyword evidence="2" id="KW-1185">Reference proteome</keyword>
<dbReference type="SUPFAM" id="SSF53795">
    <property type="entry name" value="PEP carboxykinase-like"/>
    <property type="match status" value="1"/>
</dbReference>
<sequence>MDLTGRLVAEDGADQTEYRVTTRVTQAGIEAQSGHRLLLHAAGAADPQTGRTMVLVAESGTGKTTAAARLCRTLGYVTDETVALSEDLVALPYAKPLSVVIDASDPYDKSQHGPDELGLVPCPTQPEVALLVLLERVPDRNEPPHLEPVRLLDALVALIPQTSALPRLTRPLQRLAALAEATGGVRRLHYRDIEDATQLLVDTLQTSEPMAVDRTAHPPTASQALDETYAEAQPTDVRIDPTALLTRGAYTDAVEADGEVLVLIGASPIRLSGLGATIWLATAEPVGIEDLIRRCVSDHGSHPDARRLIEDAIGELAAYGLLVSAAPGVG</sequence>